<evidence type="ECO:0000313" key="3">
    <source>
        <dbReference type="Proteomes" id="UP000239156"/>
    </source>
</evidence>
<dbReference type="VEuPathDB" id="FungiDB:PSHT_01376"/>
<sequence>MCDVIGGPRLAENCHAWRLSTATIRPISRQNMGLNSSKLAKATTTAQKAVRPSPPTKSATTSGVSYTKTNEIRQDGFDPHLGHMLNKLGPVQVPKLATNFHPKDNMLRILENRGNESTDRSTEQAQSSSMTQHSSRKGNEPVELDLTTIAELIRQHHIESGSIHSLSSNLDKEDLQELETIKKSIQPDNYQYLIRHFHPIDNIKLVKNPNPNLRDEPIKMAYWSQPSQTSKPKSV</sequence>
<keyword evidence="3" id="KW-1185">Reference proteome</keyword>
<dbReference type="Proteomes" id="UP000239156">
    <property type="component" value="Unassembled WGS sequence"/>
</dbReference>
<feature type="compositionally biased region" description="Basic and acidic residues" evidence="1">
    <location>
        <begin position="113"/>
        <end position="122"/>
    </location>
</feature>
<feature type="compositionally biased region" description="Polar residues" evidence="1">
    <location>
        <begin position="123"/>
        <end position="133"/>
    </location>
</feature>
<protein>
    <submittedName>
        <fullName evidence="2">Uncharacterized protein</fullName>
    </submittedName>
</protein>
<reference evidence="2" key="1">
    <citation type="submission" date="2017-12" db="EMBL/GenBank/DDBJ databases">
        <title>Gene loss provides genomic basis for host adaptation in cereal stripe rust fungi.</title>
        <authorList>
            <person name="Xia C."/>
        </authorList>
    </citation>
    <scope>NUCLEOTIDE SEQUENCE [LARGE SCALE GENOMIC DNA]</scope>
    <source>
        <strain evidence="2">93-210</strain>
    </source>
</reference>
<dbReference type="VEuPathDB" id="FungiDB:PSTT_00080"/>
<evidence type="ECO:0000313" key="2">
    <source>
        <dbReference type="EMBL" id="POW18026.1"/>
    </source>
</evidence>
<dbReference type="OrthoDB" id="2495795at2759"/>
<proteinExistence type="predicted"/>
<organism evidence="2 3">
    <name type="scientific">Puccinia striiformis</name>
    <dbReference type="NCBI Taxonomy" id="27350"/>
    <lineage>
        <taxon>Eukaryota</taxon>
        <taxon>Fungi</taxon>
        <taxon>Dikarya</taxon>
        <taxon>Basidiomycota</taxon>
        <taxon>Pucciniomycotina</taxon>
        <taxon>Pucciniomycetes</taxon>
        <taxon>Pucciniales</taxon>
        <taxon>Pucciniaceae</taxon>
        <taxon>Puccinia</taxon>
    </lineage>
</organism>
<dbReference type="EMBL" id="PKSL01000001">
    <property type="protein sequence ID" value="POW18026.1"/>
    <property type="molecule type" value="Genomic_DNA"/>
</dbReference>
<gene>
    <name evidence="2" type="ORF">PSTT_00080</name>
</gene>
<comment type="caution">
    <text evidence="2">The sequence shown here is derived from an EMBL/GenBank/DDBJ whole genome shotgun (WGS) entry which is preliminary data.</text>
</comment>
<feature type="region of interest" description="Disordered" evidence="1">
    <location>
        <begin position="113"/>
        <end position="142"/>
    </location>
</feature>
<accession>A0A2S4W8E8</accession>
<feature type="region of interest" description="Disordered" evidence="1">
    <location>
        <begin position="44"/>
        <end position="64"/>
    </location>
</feature>
<name>A0A2S4W8E8_9BASI</name>
<evidence type="ECO:0000256" key="1">
    <source>
        <dbReference type="SAM" id="MobiDB-lite"/>
    </source>
</evidence>